<organism evidence="2 3">
    <name type="scientific">Saccharata proteae CBS 121410</name>
    <dbReference type="NCBI Taxonomy" id="1314787"/>
    <lineage>
        <taxon>Eukaryota</taxon>
        <taxon>Fungi</taxon>
        <taxon>Dikarya</taxon>
        <taxon>Ascomycota</taxon>
        <taxon>Pezizomycotina</taxon>
        <taxon>Dothideomycetes</taxon>
        <taxon>Dothideomycetes incertae sedis</taxon>
        <taxon>Botryosphaeriales</taxon>
        <taxon>Saccharataceae</taxon>
        <taxon>Saccharata</taxon>
    </lineage>
</organism>
<keyword evidence="3" id="KW-1185">Reference proteome</keyword>
<keyword evidence="1" id="KW-0732">Signal</keyword>
<dbReference type="AlphaFoldDB" id="A0A9P4HXI9"/>
<dbReference type="EMBL" id="ML978712">
    <property type="protein sequence ID" value="KAF2091071.1"/>
    <property type="molecule type" value="Genomic_DNA"/>
</dbReference>
<protein>
    <recommendedName>
        <fullName evidence="4">Ubiquitin 3 binding protein But2 C-terminal domain-containing protein</fullName>
    </recommendedName>
</protein>
<sequence length="127" mass="13861">MVFISVPSALSLITAMVACAGLCAAQPLNQSMAVDFNVPNAIMVAMPDKATPECPFPFATLKEDKKVHIVCPEVPTALLAKLALVKTGEELPMTETCKFMWSWFWFIAIFDPNCNGLSESLTGTRDY</sequence>
<evidence type="ECO:0000313" key="2">
    <source>
        <dbReference type="EMBL" id="KAF2091071.1"/>
    </source>
</evidence>
<name>A0A9P4HXI9_9PEZI</name>
<dbReference type="Proteomes" id="UP000799776">
    <property type="component" value="Unassembled WGS sequence"/>
</dbReference>
<evidence type="ECO:0000256" key="1">
    <source>
        <dbReference type="SAM" id="SignalP"/>
    </source>
</evidence>
<proteinExistence type="predicted"/>
<feature type="chain" id="PRO_5040258480" description="Ubiquitin 3 binding protein But2 C-terminal domain-containing protein" evidence="1">
    <location>
        <begin position="26"/>
        <end position="127"/>
    </location>
</feature>
<gene>
    <name evidence="2" type="ORF">K490DRAFT_53987</name>
</gene>
<evidence type="ECO:0000313" key="3">
    <source>
        <dbReference type="Proteomes" id="UP000799776"/>
    </source>
</evidence>
<comment type="caution">
    <text evidence="2">The sequence shown here is derived from an EMBL/GenBank/DDBJ whole genome shotgun (WGS) entry which is preliminary data.</text>
</comment>
<accession>A0A9P4HXI9</accession>
<reference evidence="2" key="1">
    <citation type="journal article" date="2020" name="Stud. Mycol.">
        <title>101 Dothideomycetes genomes: a test case for predicting lifestyles and emergence of pathogens.</title>
        <authorList>
            <person name="Haridas S."/>
            <person name="Albert R."/>
            <person name="Binder M."/>
            <person name="Bloem J."/>
            <person name="Labutti K."/>
            <person name="Salamov A."/>
            <person name="Andreopoulos B."/>
            <person name="Baker S."/>
            <person name="Barry K."/>
            <person name="Bills G."/>
            <person name="Bluhm B."/>
            <person name="Cannon C."/>
            <person name="Castanera R."/>
            <person name="Culley D."/>
            <person name="Daum C."/>
            <person name="Ezra D."/>
            <person name="Gonzalez J."/>
            <person name="Henrissat B."/>
            <person name="Kuo A."/>
            <person name="Liang C."/>
            <person name="Lipzen A."/>
            <person name="Lutzoni F."/>
            <person name="Magnuson J."/>
            <person name="Mondo S."/>
            <person name="Nolan M."/>
            <person name="Ohm R."/>
            <person name="Pangilinan J."/>
            <person name="Park H.-J."/>
            <person name="Ramirez L."/>
            <person name="Alfaro M."/>
            <person name="Sun H."/>
            <person name="Tritt A."/>
            <person name="Yoshinaga Y."/>
            <person name="Zwiers L.-H."/>
            <person name="Turgeon B."/>
            <person name="Goodwin S."/>
            <person name="Spatafora J."/>
            <person name="Crous P."/>
            <person name="Grigoriev I."/>
        </authorList>
    </citation>
    <scope>NUCLEOTIDE SEQUENCE</scope>
    <source>
        <strain evidence="2">CBS 121410</strain>
    </source>
</reference>
<evidence type="ECO:0008006" key="4">
    <source>
        <dbReference type="Google" id="ProtNLM"/>
    </source>
</evidence>
<feature type="signal peptide" evidence="1">
    <location>
        <begin position="1"/>
        <end position="25"/>
    </location>
</feature>